<accession>A0A3P8BTA7</accession>
<evidence type="ECO:0000313" key="1">
    <source>
        <dbReference type="EMBL" id="VDP21160.1"/>
    </source>
</evidence>
<dbReference type="EMBL" id="UZAI01017157">
    <property type="protein sequence ID" value="VDP21160.1"/>
    <property type="molecule type" value="Genomic_DNA"/>
</dbReference>
<keyword evidence="2" id="KW-1185">Reference proteome</keyword>
<dbReference type="Proteomes" id="UP000277204">
    <property type="component" value="Unassembled WGS sequence"/>
</dbReference>
<organism evidence="1 2">
    <name type="scientific">Schistosoma margrebowiei</name>
    <dbReference type="NCBI Taxonomy" id="48269"/>
    <lineage>
        <taxon>Eukaryota</taxon>
        <taxon>Metazoa</taxon>
        <taxon>Spiralia</taxon>
        <taxon>Lophotrochozoa</taxon>
        <taxon>Platyhelminthes</taxon>
        <taxon>Trematoda</taxon>
        <taxon>Digenea</taxon>
        <taxon>Strigeidida</taxon>
        <taxon>Schistosomatoidea</taxon>
        <taxon>Schistosomatidae</taxon>
        <taxon>Schistosoma</taxon>
    </lineage>
</organism>
<sequence>MNFFWVSATHQTTDGFHYCFAYQVLFFWPFPRRLESGNLPCRSLFFRRHDFENFHLNF</sequence>
<evidence type="ECO:0000313" key="2">
    <source>
        <dbReference type="Proteomes" id="UP000277204"/>
    </source>
</evidence>
<protein>
    <submittedName>
        <fullName evidence="1">Uncharacterized protein</fullName>
    </submittedName>
</protein>
<name>A0A3P8BTA7_9TREM</name>
<gene>
    <name evidence="1" type="ORF">SMRZ_LOCUS16495</name>
</gene>
<proteinExistence type="predicted"/>
<dbReference type="AlphaFoldDB" id="A0A3P8BTA7"/>
<reference evidence="1 2" key="1">
    <citation type="submission" date="2018-11" db="EMBL/GenBank/DDBJ databases">
        <authorList>
            <consortium name="Pathogen Informatics"/>
        </authorList>
    </citation>
    <scope>NUCLEOTIDE SEQUENCE [LARGE SCALE GENOMIC DNA]</scope>
    <source>
        <strain evidence="1 2">Zambia</strain>
    </source>
</reference>